<dbReference type="Pfam" id="PF00628">
    <property type="entry name" value="PHD"/>
    <property type="match status" value="1"/>
</dbReference>
<evidence type="ECO:0000256" key="3">
    <source>
        <dbReference type="ARBA" id="ARBA00022771"/>
    </source>
</evidence>
<evidence type="ECO:0000256" key="2">
    <source>
        <dbReference type="ARBA" id="ARBA00022723"/>
    </source>
</evidence>
<dbReference type="InParanoid" id="A0A2R6PRN2"/>
<reference evidence="10 11" key="1">
    <citation type="submission" date="2017-07" db="EMBL/GenBank/DDBJ databases">
        <title>An improved, manually edited Actinidia chinensis var. chinensis (kiwifruit) genome highlights the challenges associated with draft genomes and gene prediction in plants.</title>
        <authorList>
            <person name="Pilkington S."/>
            <person name="Crowhurst R."/>
            <person name="Hilario E."/>
            <person name="Nardozza S."/>
            <person name="Fraser L."/>
            <person name="Peng Y."/>
            <person name="Gunaseelan K."/>
            <person name="Simpson R."/>
            <person name="Tahir J."/>
            <person name="Deroles S."/>
            <person name="Templeton K."/>
            <person name="Luo Z."/>
            <person name="Davy M."/>
            <person name="Cheng C."/>
            <person name="Mcneilage M."/>
            <person name="Scaglione D."/>
            <person name="Liu Y."/>
            <person name="Zhang Q."/>
            <person name="Datson P."/>
            <person name="De Silva N."/>
            <person name="Gardiner S."/>
            <person name="Bassett H."/>
            <person name="Chagne D."/>
            <person name="Mccallum J."/>
            <person name="Dzierzon H."/>
            <person name="Deng C."/>
            <person name="Wang Y.-Y."/>
            <person name="Barron N."/>
            <person name="Manako K."/>
            <person name="Bowen J."/>
            <person name="Foster T."/>
            <person name="Erridge Z."/>
            <person name="Tiffin H."/>
            <person name="Waite C."/>
            <person name="Davies K."/>
            <person name="Grierson E."/>
            <person name="Laing W."/>
            <person name="Kirk R."/>
            <person name="Chen X."/>
            <person name="Wood M."/>
            <person name="Montefiori M."/>
            <person name="Brummell D."/>
            <person name="Schwinn K."/>
            <person name="Catanach A."/>
            <person name="Fullerton C."/>
            <person name="Li D."/>
            <person name="Meiyalaghan S."/>
            <person name="Nieuwenhuizen N."/>
            <person name="Read N."/>
            <person name="Prakash R."/>
            <person name="Hunter D."/>
            <person name="Zhang H."/>
            <person name="Mckenzie M."/>
            <person name="Knabel M."/>
            <person name="Harris A."/>
            <person name="Allan A."/>
            <person name="Chen A."/>
            <person name="Janssen B."/>
            <person name="Plunkett B."/>
            <person name="Dwamena C."/>
            <person name="Voogd C."/>
            <person name="Leif D."/>
            <person name="Lafferty D."/>
            <person name="Souleyre E."/>
            <person name="Varkonyi-Gasic E."/>
            <person name="Gambi F."/>
            <person name="Hanley J."/>
            <person name="Yao J.-L."/>
            <person name="Cheung J."/>
            <person name="David K."/>
            <person name="Warren B."/>
            <person name="Marsh K."/>
            <person name="Snowden K."/>
            <person name="Lin-Wang K."/>
            <person name="Brian L."/>
            <person name="Martinez-Sanchez M."/>
            <person name="Wang M."/>
            <person name="Ileperuma N."/>
            <person name="Macnee N."/>
            <person name="Campin R."/>
            <person name="Mcatee P."/>
            <person name="Drummond R."/>
            <person name="Espley R."/>
            <person name="Ireland H."/>
            <person name="Wu R."/>
            <person name="Atkinson R."/>
            <person name="Karunairetnam S."/>
            <person name="Bulley S."/>
            <person name="Chunkath S."/>
            <person name="Hanley Z."/>
            <person name="Storey R."/>
            <person name="Thrimawithana A."/>
            <person name="Thomson S."/>
            <person name="David C."/>
            <person name="Testolin R."/>
        </authorList>
    </citation>
    <scope>NUCLEOTIDE SEQUENCE [LARGE SCALE GENOMIC DNA]</scope>
    <source>
        <strain evidence="11">cv. Red5</strain>
        <tissue evidence="10">Young leaf</tissue>
    </source>
</reference>
<keyword evidence="4" id="KW-0862">Zinc</keyword>
<dbReference type="PROSITE" id="PS50016">
    <property type="entry name" value="ZF_PHD_2"/>
    <property type="match status" value="1"/>
</dbReference>
<gene>
    <name evidence="10" type="ORF">CEY00_Acc21740</name>
</gene>
<accession>A0A2R6PRN2</accession>
<keyword evidence="5" id="KW-0539">Nucleus</keyword>
<dbReference type="GO" id="GO:0016747">
    <property type="term" value="F:acyltransferase activity, transferring groups other than amino-acyl groups"/>
    <property type="evidence" value="ECO:0007669"/>
    <property type="project" value="InterPro"/>
</dbReference>
<evidence type="ECO:0000313" key="11">
    <source>
        <dbReference type="Proteomes" id="UP000241394"/>
    </source>
</evidence>
<evidence type="ECO:0000256" key="4">
    <source>
        <dbReference type="ARBA" id="ARBA00022833"/>
    </source>
</evidence>
<evidence type="ECO:0000256" key="6">
    <source>
        <dbReference type="PROSITE-ProRule" id="PRU00146"/>
    </source>
</evidence>
<dbReference type="Proteomes" id="UP000241394">
    <property type="component" value="Chromosome LG23"/>
</dbReference>
<dbReference type="GO" id="GO:0008270">
    <property type="term" value="F:zinc ion binding"/>
    <property type="evidence" value="ECO:0007669"/>
    <property type="project" value="UniProtKB-KW"/>
</dbReference>
<dbReference type="Pfam" id="PF23209">
    <property type="entry name" value="IDM1_C"/>
    <property type="match status" value="1"/>
</dbReference>
<sequence>MLVDTLFNEAIEGLHDDGFEGSINESRIFKEVFFRGDRNTASKRSLATGVVDFQCDCSKHAGTSFFSNSKNTAITSQLDSYNVTEDTGENSAPGCFSEGCALLTEGDYDFDGKRMKLSVDGLSYSRPYSGAVLHSSAPSKGFVSGMYQPASQSVCQSVTCRLVESSSQGVASSCYVLKQHAEICSRGETSAMDVSTSRLQSLDGSDEKEVNASKAITSPISLESSATKVLISCPSVTDAKESRSHQRAEKRMKPPNSHELSVAKISLNEDSVKDPRPLLRFHTQNLLRAAGWEIGRRKREDKIRGEYLYFSPQGGRPIRGFRRVWNLCGQSLIADGSIVVQEDSKQWTDMTHFWYDLSSTFIEIEDELNNTQTTASLAYQWYLLDPFANMVFIDKKLGILRAGEVVKARRSFVIDTSAKDNAFQTLKNVHTIGNLSGRHSTGRFCGSSVVRGSASTVSEGTYHDCNEKCDRESSYFRQLERGAVKASKGVSVYMSKEKFTHSTNTVSGRGTHSDFSGSQTSKQDMISLKACGSDVTSDHSDSCLFEVPITSGNCVIMLGGSDSVCSHHSCNTNNPSFNKYRFDHCGEMTLEIKECVSMGSSEGKTFSGKVTEKVENQLEGFLDDHLNCISDSDTQFNDQDRSYRPLHTCVDIVSKPCRQSIVENSCLIDAEVMQHSGHIERDCEQCNGASKSKINGVTYVADALLRKKEPKKSKRTSEVKLTRLFQNDRLGPSASYTTERRDINANSVWLESVHVEECLGAINGRTDTSCSSQHQNGKKLSRLRKFHKNYGSPKKSNQFSYEDLTFENISDEAPLRIQNESRHHVAWRQELKSEKHEIQNGSGQKRSITCRLKDDDLLISAIMKNKTSGSSRKESTQKMKSFKSVPRKRKSQKGSCRLLPRRLAKGGKHIEGKWSIFGVRTVLSWLIDAGVISLNEVIQYRNPKNDAVVKDGLVTRDGILCTCCNNVLSVSEFKLHAGFKMKRPCLDLFMESGKPFTLCQLEAWSSEYKTRKSATRTDQVEATDHNDDRCGLCGDGGELICCDSCPSTFHQACLYVKELPEGSWYCPYCTCQICGGGVLDDEEPLKSPSALKCSQCEHKYHEACLKQKGTYRGVASDTWFCSESCQEVYLGLQSRIGFVNIHSDGFSSMLLRCIHGDQRVHSAQRFVALKAECNSKLAVALTIMEECFISMVDPRTGIDIIPHIVYNWGSQFARLNYNGFYTVLLEKDDVLMSVASIRIHGVTVAEMPLIATCSKYRRQGMCRRLMNSVEEMLRAFKVEKLVISALPSLVETWTGGFGFEPMEDDERMNLSHINLMVFPETVWLKKPIYGNQATTQQGGCGRI</sequence>
<proteinExistence type="predicted"/>
<dbReference type="PROSITE" id="PS51186">
    <property type="entry name" value="GNAT"/>
    <property type="match status" value="1"/>
</dbReference>
<dbReference type="OMA" id="TCAKIVT"/>
<organism evidence="10 11">
    <name type="scientific">Actinidia chinensis var. chinensis</name>
    <name type="common">Chinese soft-hair kiwi</name>
    <dbReference type="NCBI Taxonomy" id="1590841"/>
    <lineage>
        <taxon>Eukaryota</taxon>
        <taxon>Viridiplantae</taxon>
        <taxon>Streptophyta</taxon>
        <taxon>Embryophyta</taxon>
        <taxon>Tracheophyta</taxon>
        <taxon>Spermatophyta</taxon>
        <taxon>Magnoliopsida</taxon>
        <taxon>eudicotyledons</taxon>
        <taxon>Gunneridae</taxon>
        <taxon>Pentapetalae</taxon>
        <taxon>asterids</taxon>
        <taxon>Ericales</taxon>
        <taxon>Actinidiaceae</taxon>
        <taxon>Actinidia</taxon>
    </lineage>
</organism>
<dbReference type="SMART" id="SM00249">
    <property type="entry name" value="PHD"/>
    <property type="match status" value="2"/>
</dbReference>
<dbReference type="InterPro" id="IPR001965">
    <property type="entry name" value="Znf_PHD"/>
</dbReference>
<keyword evidence="11" id="KW-1185">Reference proteome</keyword>
<feature type="domain" description="PHD-type" evidence="8">
    <location>
        <begin position="1027"/>
        <end position="1072"/>
    </location>
</feature>
<evidence type="ECO:0000313" key="10">
    <source>
        <dbReference type="EMBL" id="PSR95716.1"/>
    </source>
</evidence>
<dbReference type="InterPro" id="IPR011011">
    <property type="entry name" value="Znf_FYVE_PHD"/>
</dbReference>
<dbReference type="InterPro" id="IPR013083">
    <property type="entry name" value="Znf_RING/FYVE/PHD"/>
</dbReference>
<comment type="caution">
    <text evidence="10">The sequence shown here is derived from an EMBL/GenBank/DDBJ whole genome shotgun (WGS) entry which is preliminary data.</text>
</comment>
<dbReference type="STRING" id="1590841.A0A2R6PRN2"/>
<keyword evidence="2" id="KW-0479">Metal-binding</keyword>
<dbReference type="SUPFAM" id="SSF57903">
    <property type="entry name" value="FYVE/PHD zinc finger"/>
    <property type="match status" value="1"/>
</dbReference>
<dbReference type="CDD" id="cd15532">
    <property type="entry name" value="PHD2_CHD_II"/>
    <property type="match status" value="1"/>
</dbReference>
<dbReference type="PANTHER" id="PTHR46508">
    <property type="entry name" value="PHD FINGER FAMILY PROTEIN"/>
    <property type="match status" value="1"/>
</dbReference>
<dbReference type="OrthoDB" id="429143at2759"/>
<dbReference type="FunCoup" id="A0A2R6PRN2">
    <property type="interactions" value="2152"/>
</dbReference>
<evidence type="ECO:0000256" key="7">
    <source>
        <dbReference type="SAM" id="MobiDB-lite"/>
    </source>
</evidence>
<dbReference type="PANTHER" id="PTHR46508:SF2">
    <property type="entry name" value="INCREASED DNA METHYLATION 1"/>
    <property type="match status" value="1"/>
</dbReference>
<evidence type="ECO:0000256" key="5">
    <source>
        <dbReference type="ARBA" id="ARBA00023242"/>
    </source>
</evidence>
<dbReference type="Pfam" id="PF16135">
    <property type="entry name" value="TDBD"/>
    <property type="match status" value="1"/>
</dbReference>
<protein>
    <submittedName>
        <fullName evidence="10">Increased DNA methylation like</fullName>
    </submittedName>
</protein>
<dbReference type="GO" id="GO:0005634">
    <property type="term" value="C:nucleus"/>
    <property type="evidence" value="ECO:0007669"/>
    <property type="project" value="UniProtKB-SubCell"/>
</dbReference>
<reference evidence="11" key="2">
    <citation type="journal article" date="2018" name="BMC Genomics">
        <title>A manually annotated Actinidia chinensis var. chinensis (kiwifruit) genome highlights the challenges associated with draft genomes and gene prediction in plants.</title>
        <authorList>
            <person name="Pilkington S.M."/>
            <person name="Crowhurst R."/>
            <person name="Hilario E."/>
            <person name="Nardozza S."/>
            <person name="Fraser L."/>
            <person name="Peng Y."/>
            <person name="Gunaseelan K."/>
            <person name="Simpson R."/>
            <person name="Tahir J."/>
            <person name="Deroles S.C."/>
            <person name="Templeton K."/>
            <person name="Luo Z."/>
            <person name="Davy M."/>
            <person name="Cheng C."/>
            <person name="McNeilage M."/>
            <person name="Scaglione D."/>
            <person name="Liu Y."/>
            <person name="Zhang Q."/>
            <person name="Datson P."/>
            <person name="De Silva N."/>
            <person name="Gardiner S.E."/>
            <person name="Bassett H."/>
            <person name="Chagne D."/>
            <person name="McCallum J."/>
            <person name="Dzierzon H."/>
            <person name="Deng C."/>
            <person name="Wang Y.Y."/>
            <person name="Barron L."/>
            <person name="Manako K."/>
            <person name="Bowen J."/>
            <person name="Foster T.M."/>
            <person name="Erridge Z.A."/>
            <person name="Tiffin H."/>
            <person name="Waite C.N."/>
            <person name="Davies K.M."/>
            <person name="Grierson E.P."/>
            <person name="Laing W.A."/>
            <person name="Kirk R."/>
            <person name="Chen X."/>
            <person name="Wood M."/>
            <person name="Montefiori M."/>
            <person name="Brummell D.A."/>
            <person name="Schwinn K.E."/>
            <person name="Catanach A."/>
            <person name="Fullerton C."/>
            <person name="Li D."/>
            <person name="Meiyalaghan S."/>
            <person name="Nieuwenhuizen N."/>
            <person name="Read N."/>
            <person name="Prakash R."/>
            <person name="Hunter D."/>
            <person name="Zhang H."/>
            <person name="McKenzie M."/>
            <person name="Knabel M."/>
            <person name="Harris A."/>
            <person name="Allan A.C."/>
            <person name="Gleave A."/>
            <person name="Chen A."/>
            <person name="Janssen B.J."/>
            <person name="Plunkett B."/>
            <person name="Ampomah-Dwamena C."/>
            <person name="Voogd C."/>
            <person name="Leif D."/>
            <person name="Lafferty D."/>
            <person name="Souleyre E.J.F."/>
            <person name="Varkonyi-Gasic E."/>
            <person name="Gambi F."/>
            <person name="Hanley J."/>
            <person name="Yao J.L."/>
            <person name="Cheung J."/>
            <person name="David K.M."/>
            <person name="Warren B."/>
            <person name="Marsh K."/>
            <person name="Snowden K.C."/>
            <person name="Lin-Wang K."/>
            <person name="Brian L."/>
            <person name="Martinez-Sanchez M."/>
            <person name="Wang M."/>
            <person name="Ileperuma N."/>
            <person name="Macnee N."/>
            <person name="Campin R."/>
            <person name="McAtee P."/>
            <person name="Drummond R.S.M."/>
            <person name="Espley R.V."/>
            <person name="Ireland H.S."/>
            <person name="Wu R."/>
            <person name="Atkinson R.G."/>
            <person name="Karunairetnam S."/>
            <person name="Bulley S."/>
            <person name="Chunkath S."/>
            <person name="Hanley Z."/>
            <person name="Storey R."/>
            <person name="Thrimawithana A.H."/>
            <person name="Thomson S."/>
            <person name="David C."/>
            <person name="Testolin R."/>
            <person name="Huang H."/>
            <person name="Hellens R.P."/>
            <person name="Schaffer R.J."/>
        </authorList>
    </citation>
    <scope>NUCLEOTIDE SEQUENCE [LARGE SCALE GENOMIC DNA]</scope>
    <source>
        <strain evidence="11">cv. Red5</strain>
    </source>
</reference>
<dbReference type="EMBL" id="NKQK01000023">
    <property type="protein sequence ID" value="PSR95716.1"/>
    <property type="molecule type" value="Genomic_DNA"/>
</dbReference>
<keyword evidence="3 6" id="KW-0863">Zinc-finger</keyword>
<feature type="region of interest" description="Disordered" evidence="7">
    <location>
        <begin position="864"/>
        <end position="893"/>
    </location>
</feature>
<dbReference type="Gramene" id="PSR95716">
    <property type="protein sequence ID" value="PSR95716"/>
    <property type="gene ID" value="CEY00_Acc21740"/>
</dbReference>
<dbReference type="InterPro" id="IPR032308">
    <property type="entry name" value="TDBD"/>
</dbReference>
<feature type="region of interest" description="Disordered" evidence="7">
    <location>
        <begin position="237"/>
        <end position="262"/>
    </location>
</feature>
<dbReference type="InterPro" id="IPR000182">
    <property type="entry name" value="GNAT_dom"/>
</dbReference>
<dbReference type="SUPFAM" id="SSF55729">
    <property type="entry name" value="Acyl-CoA N-acyltransferases (Nat)"/>
    <property type="match status" value="1"/>
</dbReference>
<name>A0A2R6PRN2_ACTCC</name>
<feature type="domain" description="N-acetyltransferase" evidence="9">
    <location>
        <begin position="1164"/>
        <end position="1329"/>
    </location>
</feature>
<evidence type="ECO:0000259" key="9">
    <source>
        <dbReference type="PROSITE" id="PS51186"/>
    </source>
</evidence>
<dbReference type="Gene3D" id="3.40.630.30">
    <property type="match status" value="1"/>
</dbReference>
<dbReference type="InterPro" id="IPR056511">
    <property type="entry name" value="IDM1_C"/>
</dbReference>
<dbReference type="InterPro" id="IPR019787">
    <property type="entry name" value="Znf_PHD-finger"/>
</dbReference>
<evidence type="ECO:0000259" key="8">
    <source>
        <dbReference type="PROSITE" id="PS50016"/>
    </source>
</evidence>
<dbReference type="Gene3D" id="3.30.40.10">
    <property type="entry name" value="Zinc/RING finger domain, C3HC4 (zinc finger)"/>
    <property type="match status" value="2"/>
</dbReference>
<evidence type="ECO:0000256" key="1">
    <source>
        <dbReference type="ARBA" id="ARBA00004123"/>
    </source>
</evidence>
<dbReference type="InterPro" id="IPR016181">
    <property type="entry name" value="Acyl_CoA_acyltransferase"/>
</dbReference>
<feature type="compositionally biased region" description="Basic and acidic residues" evidence="7">
    <location>
        <begin position="238"/>
        <end position="252"/>
    </location>
</feature>
<comment type="subcellular location">
    <subcellularLocation>
        <location evidence="1">Nucleus</location>
    </subcellularLocation>
</comment>
<dbReference type="CDD" id="cd04301">
    <property type="entry name" value="NAT_SF"/>
    <property type="match status" value="1"/>
</dbReference>